<feature type="transmembrane region" description="Helical" evidence="1">
    <location>
        <begin position="32"/>
        <end position="53"/>
    </location>
</feature>
<evidence type="ECO:0000256" key="1">
    <source>
        <dbReference type="SAM" id="Phobius"/>
    </source>
</evidence>
<protein>
    <submittedName>
        <fullName evidence="2">Uncharacterized protein</fullName>
    </submittedName>
</protein>
<keyword evidence="1" id="KW-0472">Membrane</keyword>
<dbReference type="RefSeq" id="WP_309561854.1">
    <property type="nucleotide sequence ID" value="NZ_JAVJIU010000003.1"/>
</dbReference>
<comment type="caution">
    <text evidence="2">The sequence shown here is derived from an EMBL/GenBank/DDBJ whole genome shotgun (WGS) entry which is preliminary data.</text>
</comment>
<sequence>MKSKKIAWIILILSGILIIANIWNAYPDDFDLGFFLRIIANILILFSLIVSVYNKKTKDQNS</sequence>
<gene>
    <name evidence="2" type="ORF">RE431_10095</name>
</gene>
<keyword evidence="3" id="KW-1185">Reference proteome</keyword>
<keyword evidence="1" id="KW-0812">Transmembrane</keyword>
<proteinExistence type="predicted"/>
<keyword evidence="1" id="KW-1133">Transmembrane helix</keyword>
<accession>A0ABU1ESJ3</accession>
<feature type="transmembrane region" description="Helical" evidence="1">
    <location>
        <begin position="7"/>
        <end position="26"/>
    </location>
</feature>
<organism evidence="2 3">
    <name type="scientific">Christiangramia sediminicola</name>
    <dbReference type="NCBI Taxonomy" id="3073267"/>
    <lineage>
        <taxon>Bacteria</taxon>
        <taxon>Pseudomonadati</taxon>
        <taxon>Bacteroidota</taxon>
        <taxon>Flavobacteriia</taxon>
        <taxon>Flavobacteriales</taxon>
        <taxon>Flavobacteriaceae</taxon>
        <taxon>Christiangramia</taxon>
    </lineage>
</organism>
<evidence type="ECO:0000313" key="3">
    <source>
        <dbReference type="Proteomes" id="UP001257234"/>
    </source>
</evidence>
<name>A0ABU1ESJ3_9FLAO</name>
<dbReference type="EMBL" id="JAVJIU010000003">
    <property type="protein sequence ID" value="MDR5590987.1"/>
    <property type="molecule type" value="Genomic_DNA"/>
</dbReference>
<dbReference type="Proteomes" id="UP001257234">
    <property type="component" value="Unassembled WGS sequence"/>
</dbReference>
<evidence type="ECO:0000313" key="2">
    <source>
        <dbReference type="EMBL" id="MDR5590987.1"/>
    </source>
</evidence>
<reference evidence="3" key="1">
    <citation type="submission" date="2023-07" db="EMBL/GenBank/DDBJ databases">
        <title>Christiangramia sp. SM2212., a novel bacterium of the family Flavobacteriaceae isolated from the sea sediment.</title>
        <authorList>
            <person name="Wang J."/>
            <person name="Zhang X."/>
        </authorList>
    </citation>
    <scope>NUCLEOTIDE SEQUENCE [LARGE SCALE GENOMIC DNA]</scope>
    <source>
        <strain evidence="3">SM2212</strain>
    </source>
</reference>